<dbReference type="EMBL" id="KQ435810">
    <property type="protein sequence ID" value="KOX72949.1"/>
    <property type="molecule type" value="Genomic_DNA"/>
</dbReference>
<evidence type="ECO:0000313" key="9">
    <source>
        <dbReference type="Proteomes" id="UP000053105"/>
    </source>
</evidence>
<evidence type="ECO:0000259" key="7">
    <source>
        <dbReference type="Pfam" id="PF04083"/>
    </source>
</evidence>
<keyword evidence="3" id="KW-0378">Hydrolase</keyword>
<dbReference type="InterPro" id="IPR029058">
    <property type="entry name" value="AB_hydrolase_fold"/>
</dbReference>
<dbReference type="Gene3D" id="3.40.50.1820">
    <property type="entry name" value="alpha/beta hydrolase"/>
    <property type="match status" value="2"/>
</dbReference>
<evidence type="ECO:0000256" key="4">
    <source>
        <dbReference type="ARBA" id="ARBA00022963"/>
    </source>
</evidence>
<sequence length="473" mass="52555">MAIQPPDYNLGNVSVSVQLYYGTNDIVADAQTEIAQKAGYPAESYEVVTEDGYILRLERITGSKKCPASENKTAVLLLHGILDASPKWLVAVPERALGQHEANEISDGGALTGTEIAQKAGYPAESYEVVTQDGYILRLDRITGSKKCPPSENKTAVLLLHGILDASPTWLVAGPEKALGFILADQGYDVWLGNMRGNRYSRKHLTLTISCWNEMGIYDVPAMIDHIIEQTKQEKIFMVSHSQGTTSFFVMASERPEYQEKLIASFALAPAAFLSRIENPLLQLLATVIGEIYSLSKALGIYDLEPSDRLMQRIGRQLCRDGSPEQLVCTSFLEILFGSDEKLNTTLFPLITQYHPAGAGIKQFAHYGQLIQSGNFRKFDYGLSGNIEIYNDINPPDYNLGNILLPVYLHYATNDTIADVQDVLELYEVLPNAQKFLVQYDLFAHLDFVWGEDANTLVYNEVLSLMGAMEINY</sequence>
<dbReference type="Proteomes" id="UP000053105">
    <property type="component" value="Unassembled WGS sequence"/>
</dbReference>
<dbReference type="GO" id="GO:0016787">
    <property type="term" value="F:hydrolase activity"/>
    <property type="evidence" value="ECO:0007669"/>
    <property type="project" value="UniProtKB-KW"/>
</dbReference>
<dbReference type="AlphaFoldDB" id="A0A0M8ZZW8"/>
<dbReference type="GO" id="GO:0016042">
    <property type="term" value="P:lipid catabolic process"/>
    <property type="evidence" value="ECO:0007669"/>
    <property type="project" value="UniProtKB-KW"/>
</dbReference>
<keyword evidence="5" id="KW-0443">Lipid metabolism</keyword>
<feature type="domain" description="Partial AB-hydrolase lipase" evidence="7">
    <location>
        <begin position="32"/>
        <end position="90"/>
    </location>
</feature>
<dbReference type="SUPFAM" id="SSF53474">
    <property type="entry name" value="alpha/beta-Hydrolases"/>
    <property type="match status" value="2"/>
</dbReference>
<comment type="similarity">
    <text evidence="1">Belongs to the AB hydrolase superfamily. Lipase family.</text>
</comment>
<evidence type="ECO:0000256" key="1">
    <source>
        <dbReference type="ARBA" id="ARBA00010701"/>
    </source>
</evidence>
<organism evidence="8 9">
    <name type="scientific">Melipona quadrifasciata</name>
    <dbReference type="NCBI Taxonomy" id="166423"/>
    <lineage>
        <taxon>Eukaryota</taxon>
        <taxon>Metazoa</taxon>
        <taxon>Ecdysozoa</taxon>
        <taxon>Arthropoda</taxon>
        <taxon>Hexapoda</taxon>
        <taxon>Insecta</taxon>
        <taxon>Pterygota</taxon>
        <taxon>Neoptera</taxon>
        <taxon>Endopterygota</taxon>
        <taxon>Hymenoptera</taxon>
        <taxon>Apocrita</taxon>
        <taxon>Aculeata</taxon>
        <taxon>Apoidea</taxon>
        <taxon>Anthophila</taxon>
        <taxon>Apidae</taxon>
        <taxon>Melipona</taxon>
    </lineage>
</organism>
<keyword evidence="9" id="KW-1185">Reference proteome</keyword>
<dbReference type="STRING" id="166423.A0A0M8ZZW8"/>
<evidence type="ECO:0000313" key="8">
    <source>
        <dbReference type="EMBL" id="KOX72949.1"/>
    </source>
</evidence>
<evidence type="ECO:0000256" key="6">
    <source>
        <dbReference type="ARBA" id="ARBA00023180"/>
    </source>
</evidence>
<dbReference type="FunFam" id="3.40.50.1820:FF:000021">
    <property type="entry name" value="Lipase"/>
    <property type="match status" value="1"/>
</dbReference>
<protein>
    <submittedName>
        <fullName evidence="8">Lipase 3</fullName>
    </submittedName>
</protein>
<evidence type="ECO:0000256" key="3">
    <source>
        <dbReference type="ARBA" id="ARBA00022801"/>
    </source>
</evidence>
<dbReference type="Pfam" id="PF04083">
    <property type="entry name" value="Abhydro_lipase"/>
    <property type="match status" value="2"/>
</dbReference>
<gene>
    <name evidence="8" type="ORF">WN51_01879</name>
</gene>
<dbReference type="PANTHER" id="PTHR11005">
    <property type="entry name" value="LYSOSOMAL ACID LIPASE-RELATED"/>
    <property type="match status" value="1"/>
</dbReference>
<evidence type="ECO:0000256" key="2">
    <source>
        <dbReference type="ARBA" id="ARBA00022729"/>
    </source>
</evidence>
<accession>A0A0M8ZZW8</accession>
<name>A0A0M8ZZW8_9HYME</name>
<evidence type="ECO:0000256" key="5">
    <source>
        <dbReference type="ARBA" id="ARBA00023098"/>
    </source>
</evidence>
<dbReference type="InterPro" id="IPR006693">
    <property type="entry name" value="AB_hydrolase_lipase"/>
</dbReference>
<keyword evidence="4" id="KW-0442">Lipid degradation</keyword>
<reference evidence="8 9" key="1">
    <citation type="submission" date="2015-07" db="EMBL/GenBank/DDBJ databases">
        <title>The genome of Melipona quadrifasciata.</title>
        <authorList>
            <person name="Pan H."/>
            <person name="Kapheim K."/>
        </authorList>
    </citation>
    <scope>NUCLEOTIDE SEQUENCE [LARGE SCALE GENOMIC DNA]</scope>
    <source>
        <strain evidence="8">0111107301</strain>
        <tissue evidence="8">Whole body</tissue>
    </source>
</reference>
<keyword evidence="6" id="KW-0325">Glycoprotein</keyword>
<keyword evidence="2" id="KW-0732">Signal</keyword>
<feature type="domain" description="Partial AB-hydrolase lipase" evidence="7">
    <location>
        <begin position="114"/>
        <end position="172"/>
    </location>
</feature>
<proteinExistence type="inferred from homology"/>
<dbReference type="OrthoDB" id="9974421at2759"/>